<dbReference type="EMBL" id="JADIMM010000070">
    <property type="protein sequence ID" value="MBO8457581.1"/>
    <property type="molecule type" value="Genomic_DNA"/>
</dbReference>
<dbReference type="GO" id="GO:0006935">
    <property type="term" value="P:chemotaxis"/>
    <property type="evidence" value="ECO:0007669"/>
    <property type="project" value="UniProtKB-KW"/>
</dbReference>
<dbReference type="PRINTS" id="PR00954">
    <property type="entry name" value="FLGMOTORFLIG"/>
</dbReference>
<sequence>MDMEKFIRNTYGLGGKPVKQDKNGGKPTERPETTLGEDLTGKDVPVTSGSGAPESLFFSAVSPRKNSSGTESAEEKNNSFKTGNGEKNLNADRGLYAGKSGKTGNFIEKNNASKTLSGSKPETGTAENPGKVVKYTFASLSDNSGSESATGEKKSKTFHPESGAASSSGKHLNPEAFGNFDFENSSRLNPEGFYKVPQGDSGGKEGKQSFSGIGKDGFEKKEDSSFRTEDGFFTRAFSGKGSNPENYRKVAKFLVLIGEDKAAKIMSKLTPEQAEKIAWEISSIRGIDKDEASAIFAEFNALAAQAQHIPGGVRTARSILEAAFGKEKGDEILKKSVPDLEGKPFDYLSELDTKKVLLLLNNESASLIALVMTQIPPALAASVIESLQEDKRKDVIQHLAKLKKVDKEVIARIDRIMREKAKNIDSIEDESIDGRSALAEILRQMDSTNEEKILQSLNSVDSELGKDMRNRMFTIQDLIKGDKRWFEKELRNMDNRDIALLINKKPVEFRRVILDSVSKNRGSMILEEEELMKEQNLISARERESVYRNFLTKAKKARDSGDFVVEDRDFVV</sequence>
<dbReference type="GO" id="GO:0003774">
    <property type="term" value="F:cytoskeletal motor activity"/>
    <property type="evidence" value="ECO:0007669"/>
    <property type="project" value="InterPro"/>
</dbReference>
<feature type="compositionally biased region" description="Polar residues" evidence="10">
    <location>
        <begin position="108"/>
        <end position="126"/>
    </location>
</feature>
<dbReference type="PANTHER" id="PTHR30534:SF0">
    <property type="entry name" value="FLAGELLAR MOTOR SWITCH PROTEIN FLIG"/>
    <property type="match status" value="1"/>
</dbReference>
<proteinExistence type="inferred from homology"/>
<evidence type="ECO:0000256" key="8">
    <source>
        <dbReference type="ARBA" id="ARBA00023136"/>
    </source>
</evidence>
<feature type="domain" description="Flagellar motor switch protein FliG middle" evidence="12">
    <location>
        <begin position="355"/>
        <end position="425"/>
    </location>
</feature>
<evidence type="ECO:0000256" key="1">
    <source>
        <dbReference type="ARBA" id="ARBA00004117"/>
    </source>
</evidence>
<dbReference type="InterPro" id="IPR011002">
    <property type="entry name" value="FliG_a-hlx"/>
</dbReference>
<organism evidence="14 15">
    <name type="scientific">Candidatus Gallitreponema excrementavium</name>
    <dbReference type="NCBI Taxonomy" id="2840840"/>
    <lineage>
        <taxon>Bacteria</taxon>
        <taxon>Pseudomonadati</taxon>
        <taxon>Spirochaetota</taxon>
        <taxon>Spirochaetia</taxon>
        <taxon>Spirochaetales</taxon>
        <taxon>Candidatus Gallitreponema</taxon>
    </lineage>
</organism>
<evidence type="ECO:0000256" key="6">
    <source>
        <dbReference type="ARBA" id="ARBA00022500"/>
    </source>
</evidence>
<dbReference type="GO" id="GO:0009425">
    <property type="term" value="C:bacterial-type flagellum basal body"/>
    <property type="evidence" value="ECO:0007669"/>
    <property type="project" value="UniProtKB-SubCell"/>
</dbReference>
<gene>
    <name evidence="14" type="ORF">IAA81_05050</name>
</gene>
<keyword evidence="6" id="KW-0145">Chemotaxis</keyword>
<evidence type="ECO:0000256" key="9">
    <source>
        <dbReference type="ARBA" id="ARBA00023143"/>
    </source>
</evidence>
<evidence type="ECO:0000256" key="5">
    <source>
        <dbReference type="ARBA" id="ARBA00022475"/>
    </source>
</evidence>
<evidence type="ECO:0000256" key="10">
    <source>
        <dbReference type="SAM" id="MobiDB-lite"/>
    </source>
</evidence>
<dbReference type="InterPro" id="IPR000090">
    <property type="entry name" value="Flg_Motor_Flig"/>
</dbReference>
<evidence type="ECO:0000256" key="4">
    <source>
        <dbReference type="ARBA" id="ARBA00021870"/>
    </source>
</evidence>
<dbReference type="Proteomes" id="UP000823638">
    <property type="component" value="Unassembled WGS sequence"/>
</dbReference>
<evidence type="ECO:0000256" key="2">
    <source>
        <dbReference type="ARBA" id="ARBA00004413"/>
    </source>
</evidence>
<comment type="similarity">
    <text evidence="3">Belongs to the FliG family.</text>
</comment>
<dbReference type="AlphaFoldDB" id="A0A9D9HPB1"/>
<dbReference type="GO" id="GO:0071973">
    <property type="term" value="P:bacterial-type flagellum-dependent cell motility"/>
    <property type="evidence" value="ECO:0007669"/>
    <property type="project" value="InterPro"/>
</dbReference>
<protein>
    <recommendedName>
        <fullName evidence="4">Flagellar motor switch protein FliG</fullName>
    </recommendedName>
</protein>
<keyword evidence="9" id="KW-0975">Bacterial flagellum</keyword>
<feature type="domain" description="Flagellar motor switch protein FliG C-terminal" evidence="11">
    <location>
        <begin position="456"/>
        <end position="564"/>
    </location>
</feature>
<keyword evidence="7" id="KW-0283">Flagellar rotation</keyword>
<dbReference type="Gene3D" id="1.10.220.30">
    <property type="match status" value="3"/>
</dbReference>
<reference evidence="14" key="1">
    <citation type="submission" date="2020-10" db="EMBL/GenBank/DDBJ databases">
        <authorList>
            <person name="Gilroy R."/>
        </authorList>
    </citation>
    <scope>NUCLEOTIDE SEQUENCE</scope>
    <source>
        <strain evidence="14">10532</strain>
    </source>
</reference>
<keyword evidence="5" id="KW-1003">Cell membrane</keyword>
<feature type="region of interest" description="Disordered" evidence="10">
    <location>
        <begin position="1"/>
        <end position="222"/>
    </location>
</feature>
<dbReference type="PANTHER" id="PTHR30534">
    <property type="entry name" value="FLAGELLAR MOTOR SWITCH PROTEIN FLIG"/>
    <property type="match status" value="1"/>
</dbReference>
<evidence type="ECO:0000259" key="11">
    <source>
        <dbReference type="Pfam" id="PF01706"/>
    </source>
</evidence>
<dbReference type="GO" id="GO:0005886">
    <property type="term" value="C:plasma membrane"/>
    <property type="evidence" value="ECO:0007669"/>
    <property type="project" value="UniProtKB-SubCell"/>
</dbReference>
<comment type="subcellular location">
    <subcellularLocation>
        <location evidence="1">Bacterial flagellum basal body</location>
    </subcellularLocation>
    <subcellularLocation>
        <location evidence="2">Cell membrane</location>
        <topology evidence="2">Peripheral membrane protein</topology>
        <orientation evidence="2">Cytoplasmic side</orientation>
    </subcellularLocation>
</comment>
<dbReference type="InterPro" id="IPR023087">
    <property type="entry name" value="Flg_Motor_Flig_C"/>
</dbReference>
<keyword evidence="8" id="KW-0472">Membrane</keyword>
<feature type="compositionally biased region" description="Basic and acidic residues" evidence="10">
    <location>
        <begin position="18"/>
        <end position="32"/>
    </location>
</feature>
<evidence type="ECO:0000259" key="12">
    <source>
        <dbReference type="Pfam" id="PF14841"/>
    </source>
</evidence>
<evidence type="ECO:0000313" key="15">
    <source>
        <dbReference type="Proteomes" id="UP000823638"/>
    </source>
</evidence>
<dbReference type="Pfam" id="PF14841">
    <property type="entry name" value="FliG_M"/>
    <property type="match status" value="1"/>
</dbReference>
<dbReference type="Pfam" id="PF01706">
    <property type="entry name" value="FliG_C"/>
    <property type="match status" value="1"/>
</dbReference>
<evidence type="ECO:0000256" key="7">
    <source>
        <dbReference type="ARBA" id="ARBA00022779"/>
    </source>
</evidence>
<feature type="domain" description="Flagellar motor switch protein FliG N-terminal" evidence="13">
    <location>
        <begin position="247"/>
        <end position="345"/>
    </location>
</feature>
<reference evidence="14" key="2">
    <citation type="journal article" date="2021" name="PeerJ">
        <title>Extensive microbial diversity within the chicken gut microbiome revealed by metagenomics and culture.</title>
        <authorList>
            <person name="Gilroy R."/>
            <person name="Ravi A."/>
            <person name="Getino M."/>
            <person name="Pursley I."/>
            <person name="Horton D.L."/>
            <person name="Alikhan N.F."/>
            <person name="Baker D."/>
            <person name="Gharbi K."/>
            <person name="Hall N."/>
            <person name="Watson M."/>
            <person name="Adriaenssens E.M."/>
            <person name="Foster-Nyarko E."/>
            <person name="Jarju S."/>
            <person name="Secka A."/>
            <person name="Antonio M."/>
            <person name="Oren A."/>
            <person name="Chaudhuri R.R."/>
            <person name="La Ragione R."/>
            <person name="Hildebrand F."/>
            <person name="Pallen M.J."/>
        </authorList>
    </citation>
    <scope>NUCLEOTIDE SEQUENCE</scope>
    <source>
        <strain evidence="14">10532</strain>
    </source>
</reference>
<evidence type="ECO:0000313" key="14">
    <source>
        <dbReference type="EMBL" id="MBO8457581.1"/>
    </source>
</evidence>
<dbReference type="Pfam" id="PF14842">
    <property type="entry name" value="FliG_N"/>
    <property type="match status" value="1"/>
</dbReference>
<evidence type="ECO:0000259" key="13">
    <source>
        <dbReference type="Pfam" id="PF14842"/>
    </source>
</evidence>
<feature type="compositionally biased region" description="Basic and acidic residues" evidence="10">
    <location>
        <begin position="150"/>
        <end position="159"/>
    </location>
</feature>
<name>A0A9D9HPB1_9SPIR</name>
<evidence type="ECO:0000256" key="3">
    <source>
        <dbReference type="ARBA" id="ARBA00010299"/>
    </source>
</evidence>
<comment type="caution">
    <text evidence="14">The sequence shown here is derived from an EMBL/GenBank/DDBJ whole genome shotgun (WGS) entry which is preliminary data.</text>
</comment>
<dbReference type="InterPro" id="IPR028263">
    <property type="entry name" value="FliG_N"/>
</dbReference>
<feature type="compositionally biased region" description="Polar residues" evidence="10">
    <location>
        <begin position="138"/>
        <end position="149"/>
    </location>
</feature>
<dbReference type="SUPFAM" id="SSF48029">
    <property type="entry name" value="FliG"/>
    <property type="match status" value="2"/>
</dbReference>
<accession>A0A9D9HPB1</accession>
<dbReference type="InterPro" id="IPR032779">
    <property type="entry name" value="FliG_M"/>
</dbReference>